<dbReference type="SUPFAM" id="SSF53613">
    <property type="entry name" value="Ribokinase-like"/>
    <property type="match status" value="1"/>
</dbReference>
<dbReference type="AlphaFoldDB" id="A0A554JCY9"/>
<dbReference type="InterPro" id="IPR011611">
    <property type="entry name" value="PfkB_dom"/>
</dbReference>
<comment type="caution">
    <text evidence="4">The sequence shown here is derived from an EMBL/GenBank/DDBJ whole genome shotgun (WGS) entry which is preliminary data.</text>
</comment>
<dbReference type="PANTHER" id="PTHR10584:SF166">
    <property type="entry name" value="RIBOKINASE"/>
    <property type="match status" value="1"/>
</dbReference>
<evidence type="ECO:0000259" key="3">
    <source>
        <dbReference type="Pfam" id="PF00294"/>
    </source>
</evidence>
<gene>
    <name evidence="4" type="ORF">G01um101477_157</name>
</gene>
<dbReference type="Proteomes" id="UP000319613">
    <property type="component" value="Unassembled WGS sequence"/>
</dbReference>
<dbReference type="InterPro" id="IPR029056">
    <property type="entry name" value="Ribokinase-like"/>
</dbReference>
<accession>A0A554JCY9</accession>
<sequence>MVKAKKTKFDIVSIGDCTIDAFLHIEEAEVHNTKNGKKLSFNYGDKIPYESLTILSAGNCNNVAVGSSRLGLKAGYYGTVGGDHNSHVILNKLKKEGVSRDLMSIQKHAQTNFHVVLWYKKDRTILIKHQPYTYHLPSGINSTQWIYLSTVGPRGLKLHTEIVDFLKKNPNIKMAFNPGTYQLRLGLSKLKPLFKHTEILFVNKEEAQLLVDGKTEDFRELANRLHKHGPKTVVITDGLKGSYCLHGDAFYYMGIYPHTPFEATGCGDAYAVGFTSARVHGLSVPESLRWGSRNGASVATKIGPQEGLVKFSQMQKDLRSHKSFQAKIIK</sequence>
<evidence type="ECO:0000313" key="5">
    <source>
        <dbReference type="Proteomes" id="UP000319613"/>
    </source>
</evidence>
<evidence type="ECO:0000256" key="1">
    <source>
        <dbReference type="ARBA" id="ARBA00022679"/>
    </source>
</evidence>
<dbReference type="EMBL" id="VMFF01000010">
    <property type="protein sequence ID" value="TSC66263.1"/>
    <property type="molecule type" value="Genomic_DNA"/>
</dbReference>
<dbReference type="Gene3D" id="3.40.1190.20">
    <property type="match status" value="1"/>
</dbReference>
<feature type="domain" description="Carbohydrate kinase PfkB" evidence="3">
    <location>
        <begin position="41"/>
        <end position="307"/>
    </location>
</feature>
<evidence type="ECO:0000313" key="4">
    <source>
        <dbReference type="EMBL" id="TSC66263.1"/>
    </source>
</evidence>
<keyword evidence="2 4" id="KW-0418">Kinase</keyword>
<dbReference type="Pfam" id="PF00294">
    <property type="entry name" value="PfkB"/>
    <property type="match status" value="1"/>
</dbReference>
<dbReference type="PANTHER" id="PTHR10584">
    <property type="entry name" value="SUGAR KINASE"/>
    <property type="match status" value="1"/>
</dbReference>
<protein>
    <submittedName>
        <fullName evidence="4">Putative Ribokinase</fullName>
    </submittedName>
</protein>
<keyword evidence="1" id="KW-0808">Transferase</keyword>
<name>A0A554JCY9_9BACT</name>
<proteinExistence type="predicted"/>
<organism evidence="4 5">
    <name type="scientific">Candidatus Doudnabacteria bacterium Gr01-1014_77</name>
    <dbReference type="NCBI Taxonomy" id="2017133"/>
    <lineage>
        <taxon>Bacteria</taxon>
        <taxon>Candidatus Doudnaibacteriota</taxon>
    </lineage>
</organism>
<evidence type="ECO:0000256" key="2">
    <source>
        <dbReference type="ARBA" id="ARBA00022777"/>
    </source>
</evidence>
<dbReference type="GO" id="GO:0016301">
    <property type="term" value="F:kinase activity"/>
    <property type="evidence" value="ECO:0007669"/>
    <property type="project" value="UniProtKB-KW"/>
</dbReference>
<reference evidence="4 5" key="1">
    <citation type="submission" date="2017-07" db="EMBL/GenBank/DDBJ databases">
        <title>Mechanisms for carbon and nitrogen cycling indicate functional differentiation within the Candidate Phyla Radiation.</title>
        <authorList>
            <person name="Danczak R.E."/>
            <person name="Johnston M.D."/>
            <person name="Kenah C."/>
            <person name="Slattery M."/>
            <person name="Wrighton K.C."/>
            <person name="Wilkins M.J."/>
        </authorList>
    </citation>
    <scope>NUCLEOTIDE SEQUENCE [LARGE SCALE GENOMIC DNA]</scope>
    <source>
        <strain evidence="4">Gr01-1014_77</strain>
    </source>
</reference>